<dbReference type="InterPro" id="IPR001296">
    <property type="entry name" value="Glyco_trans_1"/>
</dbReference>
<feature type="domain" description="Glycosyl transferase family 1" evidence="1">
    <location>
        <begin position="193"/>
        <end position="346"/>
    </location>
</feature>
<dbReference type="InterPro" id="IPR050194">
    <property type="entry name" value="Glycosyltransferase_grp1"/>
</dbReference>
<dbReference type="Pfam" id="PF00534">
    <property type="entry name" value="Glycos_transf_1"/>
    <property type="match status" value="1"/>
</dbReference>
<name>A0A1F7XAF6_9BACT</name>
<protein>
    <recommendedName>
        <fullName evidence="1">Glycosyl transferase family 1 domain-containing protein</fullName>
    </recommendedName>
</protein>
<gene>
    <name evidence="2" type="ORF">A2V80_01260</name>
</gene>
<dbReference type="Gene3D" id="3.40.50.2000">
    <property type="entry name" value="Glycogen Phosphorylase B"/>
    <property type="match status" value="2"/>
</dbReference>
<dbReference type="AlphaFoldDB" id="A0A1F7XAF6"/>
<accession>A0A1F7XAF6</accession>
<organism evidence="2 3">
    <name type="scientific">Candidatus Woesebacteria bacterium RBG_16_39_8b</name>
    <dbReference type="NCBI Taxonomy" id="1802482"/>
    <lineage>
        <taxon>Bacteria</taxon>
        <taxon>Candidatus Woeseibacteriota</taxon>
    </lineage>
</organism>
<proteinExistence type="predicted"/>
<reference evidence="2 3" key="1">
    <citation type="journal article" date="2016" name="Nat. Commun.">
        <title>Thousands of microbial genomes shed light on interconnected biogeochemical processes in an aquifer system.</title>
        <authorList>
            <person name="Anantharaman K."/>
            <person name="Brown C.T."/>
            <person name="Hug L.A."/>
            <person name="Sharon I."/>
            <person name="Castelle C.J."/>
            <person name="Probst A.J."/>
            <person name="Thomas B.C."/>
            <person name="Singh A."/>
            <person name="Wilkins M.J."/>
            <person name="Karaoz U."/>
            <person name="Brodie E.L."/>
            <person name="Williams K.H."/>
            <person name="Hubbard S.S."/>
            <person name="Banfield J.F."/>
        </authorList>
    </citation>
    <scope>NUCLEOTIDE SEQUENCE [LARGE SCALE GENOMIC DNA]</scope>
</reference>
<dbReference type="PANTHER" id="PTHR45947:SF3">
    <property type="entry name" value="SULFOQUINOVOSYL TRANSFERASE SQD2"/>
    <property type="match status" value="1"/>
</dbReference>
<dbReference type="PANTHER" id="PTHR45947">
    <property type="entry name" value="SULFOQUINOVOSYL TRANSFERASE SQD2"/>
    <property type="match status" value="1"/>
</dbReference>
<comment type="caution">
    <text evidence="2">The sequence shown here is derived from an EMBL/GenBank/DDBJ whole genome shotgun (WGS) entry which is preliminary data.</text>
</comment>
<sequence>MRVAIVYDRVNKWGGAEKVLLALHSIFPEAPLYTTVYDEKKAPWAKVFPRVHTSFLQKLKFVRDKHELLAPLTPLAFESFNFSEYDLVISVTSDSAKGIITHNKTRHICYCLTPTRHLWIHEETYKSSPSGYLRYIPFYRHVSRPFLKYAKHWDLIASGRPDSYIAISTEVKKRIKKHYKKSAHIIFPPVDIKFNQSDSTTRKKYFLYVGRLESYKRVDLLVNAFNEINKKLIIVGTGSELGRLKSKARKNIDFKGFIEESKLKKCFQEARALIMPQEEDFGIVGVESLAAGTPVIAFKKGGSKDYIEEGVTGTFFTQQNEKSLIDAVKRFDTMNFNRTNLKNIAQRYSLKRFRQEILEFIERGKY</sequence>
<evidence type="ECO:0000313" key="2">
    <source>
        <dbReference type="EMBL" id="OGM12006.1"/>
    </source>
</evidence>
<dbReference type="Proteomes" id="UP000179013">
    <property type="component" value="Unassembled WGS sequence"/>
</dbReference>
<dbReference type="GO" id="GO:0016757">
    <property type="term" value="F:glycosyltransferase activity"/>
    <property type="evidence" value="ECO:0007669"/>
    <property type="project" value="InterPro"/>
</dbReference>
<dbReference type="SUPFAM" id="SSF53756">
    <property type="entry name" value="UDP-Glycosyltransferase/glycogen phosphorylase"/>
    <property type="match status" value="1"/>
</dbReference>
<evidence type="ECO:0000259" key="1">
    <source>
        <dbReference type="Pfam" id="PF00534"/>
    </source>
</evidence>
<dbReference type="EMBL" id="MGFU01000046">
    <property type="protein sequence ID" value="OGM12006.1"/>
    <property type="molecule type" value="Genomic_DNA"/>
</dbReference>
<evidence type="ECO:0000313" key="3">
    <source>
        <dbReference type="Proteomes" id="UP000179013"/>
    </source>
</evidence>